<name>A0ABT0A364_9GAMM</name>
<keyword evidence="1" id="KW-0472">Membrane</keyword>
<evidence type="ECO:0008006" key="4">
    <source>
        <dbReference type="Google" id="ProtNLM"/>
    </source>
</evidence>
<dbReference type="EMBL" id="JALGCL010000001">
    <property type="protein sequence ID" value="MCJ0825383.1"/>
    <property type="molecule type" value="Genomic_DNA"/>
</dbReference>
<feature type="transmembrane region" description="Helical" evidence="1">
    <location>
        <begin position="69"/>
        <end position="93"/>
    </location>
</feature>
<sequence>MTDPTARPAHRPLHALFAPALVALGSCGFAAAWILLAIARDRQCSWMAVFAAVDAVLLLRLARMPAGALRMLAAVAATSLSIVLANWGIAAAQVGKLMGLLPWESASKLGPRYAWTLAGLANQPADLAWLAAALLLAAIASR</sequence>
<dbReference type="PROSITE" id="PS51257">
    <property type="entry name" value="PROKAR_LIPOPROTEIN"/>
    <property type="match status" value="1"/>
</dbReference>
<feature type="transmembrane region" description="Helical" evidence="1">
    <location>
        <begin position="12"/>
        <end position="39"/>
    </location>
</feature>
<keyword evidence="1" id="KW-0812">Transmembrane</keyword>
<feature type="transmembrane region" description="Helical" evidence="1">
    <location>
        <begin position="113"/>
        <end position="140"/>
    </location>
</feature>
<evidence type="ECO:0000313" key="2">
    <source>
        <dbReference type="EMBL" id="MCJ0825383.1"/>
    </source>
</evidence>
<keyword evidence="3" id="KW-1185">Reference proteome</keyword>
<proteinExistence type="predicted"/>
<comment type="caution">
    <text evidence="2">The sequence shown here is derived from an EMBL/GenBank/DDBJ whole genome shotgun (WGS) entry which is preliminary data.</text>
</comment>
<evidence type="ECO:0000256" key="1">
    <source>
        <dbReference type="SAM" id="Phobius"/>
    </source>
</evidence>
<dbReference type="RefSeq" id="WP_243319695.1">
    <property type="nucleotide sequence ID" value="NZ_JALGCL010000001.1"/>
</dbReference>
<gene>
    <name evidence="2" type="ORF">MQC88_05340</name>
</gene>
<keyword evidence="1" id="KW-1133">Transmembrane helix</keyword>
<reference evidence="2 3" key="1">
    <citation type="submission" date="2022-03" db="EMBL/GenBank/DDBJ databases">
        <title>Luteimonas soily sp. nov., a novel bacterium isolated from the soil.</title>
        <authorList>
            <person name="Zhang X."/>
        </authorList>
    </citation>
    <scope>NUCLEOTIDE SEQUENCE [LARGE SCALE GENOMIC DNA]</scope>
    <source>
        <strain evidence="2 3">50</strain>
    </source>
</reference>
<accession>A0ABT0A364</accession>
<organism evidence="2 3">
    <name type="scientific">Cognatiluteimonas sedimenti</name>
    <dbReference type="NCBI Taxonomy" id="2927791"/>
    <lineage>
        <taxon>Bacteria</taxon>
        <taxon>Pseudomonadati</taxon>
        <taxon>Pseudomonadota</taxon>
        <taxon>Gammaproteobacteria</taxon>
        <taxon>Lysobacterales</taxon>
        <taxon>Lysobacteraceae</taxon>
        <taxon>Cognatiluteimonas</taxon>
    </lineage>
</organism>
<protein>
    <recommendedName>
        <fullName evidence="4">Transmembrane protein</fullName>
    </recommendedName>
</protein>
<dbReference type="Proteomes" id="UP001165423">
    <property type="component" value="Unassembled WGS sequence"/>
</dbReference>
<evidence type="ECO:0000313" key="3">
    <source>
        <dbReference type="Proteomes" id="UP001165423"/>
    </source>
</evidence>